<dbReference type="Proteomes" id="UP001218362">
    <property type="component" value="Chromosome"/>
</dbReference>
<gene>
    <name evidence="5" type="ORF">P0Y56_14770</name>
</gene>
<dbReference type="GO" id="GO:0010181">
    <property type="term" value="F:FMN binding"/>
    <property type="evidence" value="ECO:0007669"/>
    <property type="project" value="InterPro"/>
</dbReference>
<dbReference type="AlphaFoldDB" id="A0AAJ5X4F9"/>
<dbReference type="EMBL" id="CP119316">
    <property type="protein sequence ID" value="WEK46258.1"/>
    <property type="molecule type" value="Genomic_DNA"/>
</dbReference>
<dbReference type="InterPro" id="IPR045247">
    <property type="entry name" value="Oye-like"/>
</dbReference>
<dbReference type="PANTHER" id="PTHR22893:SF91">
    <property type="entry name" value="NADPH DEHYDROGENASE 2-RELATED"/>
    <property type="match status" value="1"/>
</dbReference>
<dbReference type="KEGG" id="acob:P0Y56_14770"/>
<dbReference type="GO" id="GO:0005829">
    <property type="term" value="C:cytosol"/>
    <property type="evidence" value="ECO:0007669"/>
    <property type="project" value="TreeGrafter"/>
</dbReference>
<evidence type="ECO:0000313" key="5">
    <source>
        <dbReference type="EMBL" id="WEK46258.1"/>
    </source>
</evidence>
<dbReference type="Gene3D" id="3.20.20.70">
    <property type="entry name" value="Aldolase class I"/>
    <property type="match status" value="1"/>
</dbReference>
<dbReference type="Pfam" id="PF00724">
    <property type="entry name" value="Oxidored_FMN"/>
    <property type="match status" value="1"/>
</dbReference>
<sequence>MTRSRTPGGVPNALNAEYYAQRASAGLVFAESTAISPYGVGFTDTPGIFSDEQAAGWAKVTDAVHRRGGHIVLQLWHSGHYSHRSLLPGGALPIGPSARPVSGTVWTPLGPMEVEVPRALEQEGVPQVLDEYRVAAKLALAANFDAVEVHAGNGYLIDQFLRDSTNHRTDEYGGPPENRMRLLLEVVEAVSSIWGRERVGVRLSPTNPSVFGIMDSQPEVLFPQVVDALERAGIGFLDMVEGGTGDSADQCPFDYEALRRRFSGVYIANNRFTQESAECAVAEGRADMIAFGRSFIANPDLVERFRRRAPLNPIAFETLRGPGAEGYLDYPTLA</sequence>
<evidence type="ECO:0000259" key="4">
    <source>
        <dbReference type="Pfam" id="PF00724"/>
    </source>
</evidence>
<dbReference type="InterPro" id="IPR013785">
    <property type="entry name" value="Aldolase_TIM"/>
</dbReference>
<evidence type="ECO:0000313" key="6">
    <source>
        <dbReference type="Proteomes" id="UP001218362"/>
    </source>
</evidence>
<feature type="domain" description="NADH:flavin oxidoreductase/NADH oxidase N-terminal" evidence="4">
    <location>
        <begin position="2"/>
        <end position="311"/>
    </location>
</feature>
<dbReference type="GO" id="GO:0016628">
    <property type="term" value="F:oxidoreductase activity, acting on the CH-CH group of donors, NAD or NADP as acceptor"/>
    <property type="evidence" value="ECO:0007669"/>
    <property type="project" value="UniProtKB-ARBA"/>
</dbReference>
<keyword evidence="3" id="KW-0560">Oxidoreductase</keyword>
<organism evidence="5 6">
    <name type="scientific">Candidatus Andeanibacterium colombiense</name>
    <dbReference type="NCBI Taxonomy" id="3121345"/>
    <lineage>
        <taxon>Bacteria</taxon>
        <taxon>Pseudomonadati</taxon>
        <taxon>Pseudomonadota</taxon>
        <taxon>Alphaproteobacteria</taxon>
        <taxon>Sphingomonadales</taxon>
        <taxon>Sphingomonadaceae</taxon>
        <taxon>Candidatus Andeanibacterium</taxon>
    </lineage>
</organism>
<name>A0AAJ5X4F9_9SPHN</name>
<protein>
    <submittedName>
        <fullName evidence="5">Alkene reductase</fullName>
    </submittedName>
</protein>
<dbReference type="SUPFAM" id="SSF51395">
    <property type="entry name" value="FMN-linked oxidoreductases"/>
    <property type="match status" value="1"/>
</dbReference>
<evidence type="ECO:0000256" key="2">
    <source>
        <dbReference type="ARBA" id="ARBA00005979"/>
    </source>
</evidence>
<evidence type="ECO:0000256" key="1">
    <source>
        <dbReference type="ARBA" id="ARBA00001917"/>
    </source>
</evidence>
<reference evidence="5" key="1">
    <citation type="submission" date="2023-03" db="EMBL/GenBank/DDBJ databases">
        <title>Andean soil-derived lignocellulolytic bacterial consortium as a source of novel taxa and putative plastic-active enzymes.</title>
        <authorList>
            <person name="Diaz-Garcia L."/>
            <person name="Chuvochina M."/>
            <person name="Feuerriegel G."/>
            <person name="Bunk B."/>
            <person name="Sproer C."/>
            <person name="Streit W.R."/>
            <person name="Rodriguez L.M."/>
            <person name="Overmann J."/>
            <person name="Jimenez D.J."/>
        </authorList>
    </citation>
    <scope>NUCLEOTIDE SEQUENCE</scope>
    <source>
        <strain evidence="5">MAG 26</strain>
    </source>
</reference>
<dbReference type="InterPro" id="IPR001155">
    <property type="entry name" value="OxRdtase_FMN_N"/>
</dbReference>
<accession>A0AAJ5X4F9</accession>
<dbReference type="PANTHER" id="PTHR22893">
    <property type="entry name" value="NADH OXIDOREDUCTASE-RELATED"/>
    <property type="match status" value="1"/>
</dbReference>
<proteinExistence type="inferred from homology"/>
<comment type="similarity">
    <text evidence="2">Belongs to the NADH:flavin oxidoreductase/NADH oxidase family.</text>
</comment>
<evidence type="ECO:0000256" key="3">
    <source>
        <dbReference type="ARBA" id="ARBA00023002"/>
    </source>
</evidence>
<comment type="cofactor">
    <cofactor evidence="1">
        <name>FMN</name>
        <dbReference type="ChEBI" id="CHEBI:58210"/>
    </cofactor>
</comment>
<dbReference type="FunFam" id="3.20.20.70:FF:000059">
    <property type="entry name" value="N-ethylmaleimide reductase, FMN-linked"/>
    <property type="match status" value="1"/>
</dbReference>
<dbReference type="CDD" id="cd02933">
    <property type="entry name" value="OYE_like_FMN"/>
    <property type="match status" value="1"/>
</dbReference>